<dbReference type="EMBL" id="AQPH01000047">
    <property type="protein sequence ID" value="EPY01224.1"/>
    <property type="molecule type" value="Genomic_DNA"/>
</dbReference>
<protein>
    <submittedName>
        <fullName evidence="1">Uncharacterized protein</fullName>
    </submittedName>
</protein>
<dbReference type="AlphaFoldDB" id="S9S963"/>
<dbReference type="STRING" id="1316936.K678_11985"/>
<gene>
    <name evidence="1" type="ORF">K678_11985</name>
</gene>
<comment type="caution">
    <text evidence="1">The sequence shown here is derived from an EMBL/GenBank/DDBJ whole genome shotgun (WGS) entry which is preliminary data.</text>
</comment>
<reference evidence="1 2" key="1">
    <citation type="submission" date="2013-04" db="EMBL/GenBank/DDBJ databases">
        <authorList>
            <person name="Kuznetsov B."/>
            <person name="Ivanovsky R."/>
        </authorList>
    </citation>
    <scope>NUCLEOTIDE SEQUENCE [LARGE SCALE GENOMIC DNA]</scope>
    <source>
        <strain evidence="1 2">MGU-K5</strain>
    </source>
</reference>
<accession>S9S963</accession>
<evidence type="ECO:0000313" key="2">
    <source>
        <dbReference type="Proteomes" id="UP000015350"/>
    </source>
</evidence>
<dbReference type="Proteomes" id="UP000015350">
    <property type="component" value="Unassembled WGS sequence"/>
</dbReference>
<sequence length="80" mass="8864">MNNGTRVKLMSHYPALWLCIALSIVTADLSYFAGNLSHFAGKTSQFDGVFVPLHGEFVLFGVTERLAQAESRGRKTFKTL</sequence>
<evidence type="ECO:0000313" key="1">
    <source>
        <dbReference type="EMBL" id="EPY01224.1"/>
    </source>
</evidence>
<name>S9S963_MAGFU</name>
<organism evidence="1 2">
    <name type="scientific">Magnetospirillum fulvum MGU-K5</name>
    <dbReference type="NCBI Taxonomy" id="1316936"/>
    <lineage>
        <taxon>Bacteria</taxon>
        <taxon>Pseudomonadati</taxon>
        <taxon>Pseudomonadota</taxon>
        <taxon>Alphaproteobacteria</taxon>
        <taxon>Rhodospirillales</taxon>
        <taxon>Rhodospirillaceae</taxon>
        <taxon>Magnetospirillum</taxon>
    </lineage>
</organism>
<proteinExistence type="predicted"/>